<accession>A0A6A6C4C3</accession>
<proteinExistence type="inferred from homology"/>
<dbReference type="EMBL" id="ML993625">
    <property type="protein sequence ID" value="KAF2160589.1"/>
    <property type="molecule type" value="Genomic_DNA"/>
</dbReference>
<evidence type="ECO:0000313" key="4">
    <source>
        <dbReference type="Proteomes" id="UP000799537"/>
    </source>
</evidence>
<evidence type="ECO:0000313" key="3">
    <source>
        <dbReference type="EMBL" id="KAF2160589.1"/>
    </source>
</evidence>
<dbReference type="RefSeq" id="XP_033661478.1">
    <property type="nucleotide sequence ID" value="XM_033818685.1"/>
</dbReference>
<keyword evidence="1" id="KW-0560">Oxidoreductase</keyword>
<keyword evidence="4" id="KW-1185">Reference proteome</keyword>
<evidence type="ECO:0000256" key="1">
    <source>
        <dbReference type="ARBA" id="ARBA00023002"/>
    </source>
</evidence>
<dbReference type="AlphaFoldDB" id="A0A6A6C4C3"/>
<dbReference type="OrthoDB" id="412788at2759"/>
<name>A0A6A6C4C3_ZASCE</name>
<dbReference type="Proteomes" id="UP000799537">
    <property type="component" value="Unassembled WGS sequence"/>
</dbReference>
<gene>
    <name evidence="3" type="ORF">M409DRAFT_70335</name>
</gene>
<dbReference type="GeneID" id="54571957"/>
<evidence type="ECO:0008006" key="5">
    <source>
        <dbReference type="Google" id="ProtNLM"/>
    </source>
</evidence>
<dbReference type="GO" id="GO:0016491">
    <property type="term" value="F:oxidoreductase activity"/>
    <property type="evidence" value="ECO:0007669"/>
    <property type="project" value="UniProtKB-KW"/>
</dbReference>
<dbReference type="InterPro" id="IPR044053">
    <property type="entry name" value="AsaB-like"/>
</dbReference>
<protein>
    <recommendedName>
        <fullName evidence="5">Methyltransferase</fullName>
    </recommendedName>
</protein>
<dbReference type="PANTHER" id="PTHR34598">
    <property type="entry name" value="BLL6449 PROTEIN"/>
    <property type="match status" value="1"/>
</dbReference>
<sequence length="252" mass="29287">MYGDSTADLRRTNITREWRDTTFEDIRGKESSLSYSTTGVAICRLVSSMKYEDFDIDQKVWNIYFKELEGTLRTLLNAREVKFFRYGIRKRHVDFPVSTGQEYDFAQPTSIAHVDATIDSTKEEMVRQFGDRANELMTRRFSWVNVWRPLRGPVNDWPLCFCDASSVDPQDAEATDMVYPDYFTENLSLRYNQKQRWYYLSDHTIDEIIVFKQSDSESTGLGGVPHCSFANPKALATELPRESIEARALVIY</sequence>
<comment type="similarity">
    <text evidence="2">Belongs to the asaB hydroxylase/desaturase family.</text>
</comment>
<reference evidence="3" key="1">
    <citation type="journal article" date="2020" name="Stud. Mycol.">
        <title>101 Dothideomycetes genomes: a test case for predicting lifestyles and emergence of pathogens.</title>
        <authorList>
            <person name="Haridas S."/>
            <person name="Albert R."/>
            <person name="Binder M."/>
            <person name="Bloem J."/>
            <person name="Labutti K."/>
            <person name="Salamov A."/>
            <person name="Andreopoulos B."/>
            <person name="Baker S."/>
            <person name="Barry K."/>
            <person name="Bills G."/>
            <person name="Bluhm B."/>
            <person name="Cannon C."/>
            <person name="Castanera R."/>
            <person name="Culley D."/>
            <person name="Daum C."/>
            <person name="Ezra D."/>
            <person name="Gonzalez J."/>
            <person name="Henrissat B."/>
            <person name="Kuo A."/>
            <person name="Liang C."/>
            <person name="Lipzen A."/>
            <person name="Lutzoni F."/>
            <person name="Magnuson J."/>
            <person name="Mondo S."/>
            <person name="Nolan M."/>
            <person name="Ohm R."/>
            <person name="Pangilinan J."/>
            <person name="Park H.-J."/>
            <person name="Ramirez L."/>
            <person name="Alfaro M."/>
            <person name="Sun H."/>
            <person name="Tritt A."/>
            <person name="Yoshinaga Y."/>
            <person name="Zwiers L.-H."/>
            <person name="Turgeon B."/>
            <person name="Goodwin S."/>
            <person name="Spatafora J."/>
            <person name="Crous P."/>
            <person name="Grigoriev I."/>
        </authorList>
    </citation>
    <scope>NUCLEOTIDE SEQUENCE</scope>
    <source>
        <strain evidence="3">ATCC 36951</strain>
    </source>
</reference>
<evidence type="ECO:0000256" key="2">
    <source>
        <dbReference type="ARBA" id="ARBA00023604"/>
    </source>
</evidence>
<dbReference type="PANTHER" id="PTHR34598:SF3">
    <property type="entry name" value="OXIDOREDUCTASE AN1597"/>
    <property type="match status" value="1"/>
</dbReference>
<organism evidence="3 4">
    <name type="scientific">Zasmidium cellare ATCC 36951</name>
    <dbReference type="NCBI Taxonomy" id="1080233"/>
    <lineage>
        <taxon>Eukaryota</taxon>
        <taxon>Fungi</taxon>
        <taxon>Dikarya</taxon>
        <taxon>Ascomycota</taxon>
        <taxon>Pezizomycotina</taxon>
        <taxon>Dothideomycetes</taxon>
        <taxon>Dothideomycetidae</taxon>
        <taxon>Mycosphaerellales</taxon>
        <taxon>Mycosphaerellaceae</taxon>
        <taxon>Zasmidium</taxon>
    </lineage>
</organism>
<dbReference type="NCBIfam" id="NF041278">
    <property type="entry name" value="CmcJ_NvfI_EfuI"/>
    <property type="match status" value="1"/>
</dbReference>